<dbReference type="PANTHER" id="PTHR11618:SF13">
    <property type="entry name" value="TRANSCRIPTION INITIATION FACTOR IIB"/>
    <property type="match status" value="1"/>
</dbReference>
<dbReference type="Gene3D" id="1.10.472.170">
    <property type="match status" value="1"/>
</dbReference>
<dbReference type="PRINTS" id="PR00685">
    <property type="entry name" value="TIFACTORIIB"/>
</dbReference>
<feature type="domain" description="Cyclin-like" evidence="7">
    <location>
        <begin position="226"/>
        <end position="307"/>
    </location>
</feature>
<dbReference type="InterPro" id="IPR013763">
    <property type="entry name" value="Cyclin-like_dom"/>
</dbReference>
<dbReference type="OrthoDB" id="7429at2157"/>
<dbReference type="RefSeq" id="WP_097009368.1">
    <property type="nucleotide sequence ID" value="NZ_OBEJ01000003.1"/>
</dbReference>
<organism evidence="8 9">
    <name type="scientific">Natronoarchaeum philippinense</name>
    <dbReference type="NCBI Taxonomy" id="558529"/>
    <lineage>
        <taxon>Archaea</taxon>
        <taxon>Methanobacteriati</taxon>
        <taxon>Methanobacteriota</taxon>
        <taxon>Stenosarchaea group</taxon>
        <taxon>Halobacteria</taxon>
        <taxon>Halobacteriales</taxon>
        <taxon>Natronoarchaeaceae</taxon>
    </lineage>
</organism>
<dbReference type="EMBL" id="OBEJ01000003">
    <property type="protein sequence ID" value="SNZ15325.1"/>
    <property type="molecule type" value="Genomic_DNA"/>
</dbReference>
<dbReference type="PROSITE" id="PS00782">
    <property type="entry name" value="TFIIB"/>
    <property type="match status" value="1"/>
</dbReference>
<dbReference type="GO" id="GO:0070897">
    <property type="term" value="P:transcription preinitiation complex assembly"/>
    <property type="evidence" value="ECO:0007669"/>
    <property type="project" value="InterPro"/>
</dbReference>
<evidence type="ECO:0000256" key="1">
    <source>
        <dbReference type="ARBA" id="ARBA00010857"/>
    </source>
</evidence>
<keyword evidence="9" id="KW-1185">Reference proteome</keyword>
<evidence type="ECO:0000313" key="9">
    <source>
        <dbReference type="Proteomes" id="UP000219453"/>
    </source>
</evidence>
<dbReference type="GO" id="GO:0003743">
    <property type="term" value="F:translation initiation factor activity"/>
    <property type="evidence" value="ECO:0007669"/>
    <property type="project" value="UniProtKB-KW"/>
</dbReference>
<feature type="domain" description="Cyclin-like" evidence="7">
    <location>
        <begin position="132"/>
        <end position="213"/>
    </location>
</feature>
<proteinExistence type="inferred from homology"/>
<accession>A0A285P0S9</accession>
<dbReference type="InterPro" id="IPR023486">
    <property type="entry name" value="TFIIB_CS"/>
</dbReference>
<dbReference type="Gene3D" id="1.10.472.10">
    <property type="entry name" value="Cyclin-like"/>
    <property type="match status" value="1"/>
</dbReference>
<dbReference type="SUPFAM" id="SSF57783">
    <property type="entry name" value="Zinc beta-ribbon"/>
    <property type="match status" value="1"/>
</dbReference>
<keyword evidence="8" id="KW-0396">Initiation factor</keyword>
<feature type="region of interest" description="Disordered" evidence="6">
    <location>
        <begin position="61"/>
        <end position="81"/>
    </location>
</feature>
<keyword evidence="3" id="KW-0677">Repeat</keyword>
<evidence type="ECO:0000256" key="6">
    <source>
        <dbReference type="SAM" id="MobiDB-lite"/>
    </source>
</evidence>
<evidence type="ECO:0000256" key="4">
    <source>
        <dbReference type="ARBA" id="ARBA00023015"/>
    </source>
</evidence>
<evidence type="ECO:0000259" key="7">
    <source>
        <dbReference type="SMART" id="SM00385"/>
    </source>
</evidence>
<dbReference type="GO" id="GO:0097550">
    <property type="term" value="C:transcription preinitiation complex"/>
    <property type="evidence" value="ECO:0007669"/>
    <property type="project" value="TreeGrafter"/>
</dbReference>
<dbReference type="Pfam" id="PF00382">
    <property type="entry name" value="TFIIB"/>
    <property type="match status" value="2"/>
</dbReference>
<dbReference type="InterPro" id="IPR000812">
    <property type="entry name" value="TFIIB"/>
</dbReference>
<comment type="similarity">
    <text evidence="1">Belongs to the TFIIB family.</text>
</comment>
<gene>
    <name evidence="8" type="ORF">SAMN06269185_2458</name>
</gene>
<dbReference type="Proteomes" id="UP000219453">
    <property type="component" value="Unassembled WGS sequence"/>
</dbReference>
<protein>
    <recommendedName>
        <fullName evidence="2">Transcription initiation factor IIB</fullName>
    </recommendedName>
</protein>
<dbReference type="InterPro" id="IPR036915">
    <property type="entry name" value="Cyclin-like_sf"/>
</dbReference>
<evidence type="ECO:0000313" key="8">
    <source>
        <dbReference type="EMBL" id="SNZ15325.1"/>
    </source>
</evidence>
<dbReference type="AlphaFoldDB" id="A0A285P0S9"/>
<keyword evidence="8" id="KW-0648">Protein biosynthesis</keyword>
<evidence type="ECO:0000256" key="2">
    <source>
        <dbReference type="ARBA" id="ARBA00013932"/>
    </source>
</evidence>
<reference evidence="8 9" key="1">
    <citation type="submission" date="2017-09" db="EMBL/GenBank/DDBJ databases">
        <authorList>
            <person name="Ehlers B."/>
            <person name="Leendertz F.H."/>
        </authorList>
    </citation>
    <scope>NUCLEOTIDE SEQUENCE [LARGE SCALE GENOMIC DNA]</scope>
    <source>
        <strain evidence="8 9">DSM 27208</strain>
    </source>
</reference>
<evidence type="ECO:0000256" key="5">
    <source>
        <dbReference type="ARBA" id="ARBA00023163"/>
    </source>
</evidence>
<dbReference type="InterPro" id="IPR013150">
    <property type="entry name" value="TFIIB_cyclin"/>
</dbReference>
<dbReference type="SUPFAM" id="SSF47954">
    <property type="entry name" value="Cyclin-like"/>
    <property type="match status" value="2"/>
</dbReference>
<keyword evidence="5" id="KW-0804">Transcription</keyword>
<evidence type="ECO:0000256" key="3">
    <source>
        <dbReference type="ARBA" id="ARBA00022737"/>
    </source>
</evidence>
<keyword evidence="4" id="KW-0805">Transcription regulation</keyword>
<name>A0A285P0S9_NATPI</name>
<dbReference type="PANTHER" id="PTHR11618">
    <property type="entry name" value="TRANSCRIPTION INITIATION FACTOR IIB-RELATED"/>
    <property type="match status" value="1"/>
</dbReference>
<sequence length="312" mass="34033">MSLRDIYETGFDEDDGKSINQTCCIECGGSLQTEGGETACTECGLVLSDCRIDYGATPLSFEDEESNRKQTGAPITPARHDRGISSEIGRYRDANGTVLSSAKRRQVRRFRREHNRARWSSKKERNLATACLEIARLTSALELPHSVRERASTYYRSASSDDLIQGRSIEAMVAACVYAACRCGGYTRQIDEVAAVAHCDQQALTNCYGLLNKELGLKALVPTPKTLLPRLLAAFDIPETVQYRATELADVATEAGTANGCRPAGVAAACLYLASTEAECALRQTDIASVAGTSPVTLRKRYTELREETADR</sequence>
<dbReference type="GO" id="GO:0017025">
    <property type="term" value="F:TBP-class protein binding"/>
    <property type="evidence" value="ECO:0007669"/>
    <property type="project" value="InterPro"/>
</dbReference>
<dbReference type="SMART" id="SM00385">
    <property type="entry name" value="CYCLIN"/>
    <property type="match status" value="2"/>
</dbReference>